<sequence>MRAFLALAPDPAAQTVLCRYQRRLTQASWAHQVKWVAETNLHLTIRFLGEVTPAVQAELVGRLEAALSRPGAPGRLELELTEPRWFPSARQPRTLACLVPETPPLMALAALAEVSARDAGLTPEERPFRAHITLGRMRPTLTVSPKLDIAPARTGFRADALVLYQSTLTPAGPIYTEQQRFLLVGPRQTSDDSTGG</sequence>
<dbReference type="EC" id="3.1.4.58" evidence="2"/>
<dbReference type="PANTHER" id="PTHR35561">
    <property type="entry name" value="RNA 2',3'-CYCLIC PHOSPHODIESTERASE"/>
    <property type="match status" value="1"/>
</dbReference>
<feature type="domain" description="Phosphoesterase HXTX" evidence="3">
    <location>
        <begin position="105"/>
        <end position="175"/>
    </location>
</feature>
<dbReference type="RefSeq" id="WP_211422050.1">
    <property type="nucleotide sequence ID" value="NZ_CP072642.1"/>
</dbReference>
<organism evidence="4 5">
    <name type="scientific">Chloracidobacterium sp. N</name>
    <dbReference type="NCBI Taxonomy" id="2821540"/>
    <lineage>
        <taxon>Bacteria</taxon>
        <taxon>Pseudomonadati</taxon>
        <taxon>Acidobacteriota</taxon>
        <taxon>Terriglobia</taxon>
        <taxon>Terriglobales</taxon>
        <taxon>Acidobacteriaceae</taxon>
        <taxon>Chloracidobacterium</taxon>
        <taxon>Chloracidobacterium aggregatum</taxon>
    </lineage>
</organism>
<feature type="active site" description="Proton acceptor" evidence="2">
    <location>
        <position position="131"/>
    </location>
</feature>
<dbReference type="EMBL" id="CP072642">
    <property type="protein sequence ID" value="QUV93695.1"/>
    <property type="molecule type" value="Genomic_DNA"/>
</dbReference>
<gene>
    <name evidence="4" type="primary">thpR</name>
    <name evidence="4" type="ORF">J8C05_10030</name>
</gene>
<feature type="short sequence motif" description="HXTX 2" evidence="2">
    <location>
        <begin position="131"/>
        <end position="134"/>
    </location>
</feature>
<dbReference type="InterPro" id="IPR004175">
    <property type="entry name" value="RNA_CPDase"/>
</dbReference>
<accession>A0ABX8AZ85</accession>
<dbReference type="HAMAP" id="MF_01940">
    <property type="entry name" value="RNA_CPDase"/>
    <property type="match status" value="1"/>
</dbReference>
<evidence type="ECO:0000313" key="4">
    <source>
        <dbReference type="EMBL" id="QUV93695.1"/>
    </source>
</evidence>
<comment type="catalytic activity">
    <reaction evidence="2">
        <text>a 3'-end 2',3'-cyclophospho-ribonucleotide-RNA + H2O = a 3'-end 2'-phospho-ribonucleotide-RNA + H(+)</text>
        <dbReference type="Rhea" id="RHEA:11828"/>
        <dbReference type="Rhea" id="RHEA-COMP:10464"/>
        <dbReference type="Rhea" id="RHEA-COMP:17353"/>
        <dbReference type="ChEBI" id="CHEBI:15377"/>
        <dbReference type="ChEBI" id="CHEBI:15378"/>
        <dbReference type="ChEBI" id="CHEBI:83064"/>
        <dbReference type="ChEBI" id="CHEBI:173113"/>
        <dbReference type="EC" id="3.1.4.58"/>
    </reaction>
</comment>
<dbReference type="NCBIfam" id="TIGR02258">
    <property type="entry name" value="2_5_ligase"/>
    <property type="match status" value="1"/>
</dbReference>
<comment type="function">
    <text evidence="2">Hydrolyzes RNA 2',3'-cyclic phosphodiester to an RNA 2'-phosphomonoester.</text>
</comment>
<evidence type="ECO:0000256" key="1">
    <source>
        <dbReference type="ARBA" id="ARBA00022801"/>
    </source>
</evidence>
<dbReference type="SUPFAM" id="SSF55144">
    <property type="entry name" value="LigT-like"/>
    <property type="match status" value="1"/>
</dbReference>
<name>A0ABX8AZ85_9BACT</name>
<evidence type="ECO:0000313" key="5">
    <source>
        <dbReference type="Proteomes" id="UP000677668"/>
    </source>
</evidence>
<dbReference type="InterPro" id="IPR014051">
    <property type="entry name" value="Phosphoesterase_HXTX"/>
</dbReference>
<dbReference type="PANTHER" id="PTHR35561:SF1">
    <property type="entry name" value="RNA 2',3'-CYCLIC PHOSPHODIESTERASE"/>
    <property type="match status" value="1"/>
</dbReference>
<evidence type="ECO:0000259" key="3">
    <source>
        <dbReference type="Pfam" id="PF02834"/>
    </source>
</evidence>
<keyword evidence="5" id="KW-1185">Reference proteome</keyword>
<reference evidence="4 5" key="1">
    <citation type="submission" date="2021-03" db="EMBL/GenBank/DDBJ databases">
        <title>Genomic and phenotypic characterization of Chloracidobacterium isolates provides evidence for multiple species.</title>
        <authorList>
            <person name="Saini M.K."/>
            <person name="Costas A.M.G."/>
            <person name="Tank M."/>
            <person name="Bryant D.A."/>
        </authorList>
    </citation>
    <scope>NUCLEOTIDE SEQUENCE [LARGE SCALE GENOMIC DNA]</scope>
    <source>
        <strain evidence="4 5">N</strain>
    </source>
</reference>
<keyword evidence="1 2" id="KW-0378">Hydrolase</keyword>
<dbReference type="Pfam" id="PF02834">
    <property type="entry name" value="LigT_PEase"/>
    <property type="match status" value="2"/>
</dbReference>
<dbReference type="Proteomes" id="UP000677668">
    <property type="component" value="Chromosome 1"/>
</dbReference>
<evidence type="ECO:0000256" key="2">
    <source>
        <dbReference type="HAMAP-Rule" id="MF_01940"/>
    </source>
</evidence>
<dbReference type="InterPro" id="IPR009097">
    <property type="entry name" value="Cyclic_Pdiesterase"/>
</dbReference>
<feature type="short sequence motif" description="HXTX 1" evidence="2">
    <location>
        <begin position="42"/>
        <end position="45"/>
    </location>
</feature>
<feature type="active site" description="Proton donor" evidence="2">
    <location>
        <position position="42"/>
    </location>
</feature>
<protein>
    <recommendedName>
        <fullName evidence="2">RNA 2',3'-cyclic phosphodiesterase</fullName>
        <shortName evidence="2">RNA 2',3'-CPDase</shortName>
        <ecNumber evidence="2">3.1.4.58</ecNumber>
    </recommendedName>
</protein>
<dbReference type="Gene3D" id="3.90.1140.10">
    <property type="entry name" value="Cyclic phosphodiesterase"/>
    <property type="match status" value="1"/>
</dbReference>
<comment type="similarity">
    <text evidence="2">Belongs to the 2H phosphoesterase superfamily. ThpR family.</text>
</comment>
<proteinExistence type="inferred from homology"/>
<feature type="domain" description="Phosphoesterase HXTX" evidence="3">
    <location>
        <begin position="9"/>
        <end position="92"/>
    </location>
</feature>